<keyword evidence="1" id="KW-0812">Transmembrane</keyword>
<reference evidence="2" key="1">
    <citation type="submission" date="2023-07" db="EMBL/GenBank/DDBJ databases">
        <title>draft genome sequence of fig (Ficus carica).</title>
        <authorList>
            <person name="Takahashi T."/>
            <person name="Nishimura K."/>
        </authorList>
    </citation>
    <scope>NUCLEOTIDE SEQUENCE</scope>
</reference>
<evidence type="ECO:0008006" key="4">
    <source>
        <dbReference type="Google" id="ProtNLM"/>
    </source>
</evidence>
<comment type="caution">
    <text evidence="2">The sequence shown here is derived from an EMBL/GenBank/DDBJ whole genome shotgun (WGS) entry which is preliminary data.</text>
</comment>
<organism evidence="2 3">
    <name type="scientific">Ficus carica</name>
    <name type="common">Common fig</name>
    <dbReference type="NCBI Taxonomy" id="3494"/>
    <lineage>
        <taxon>Eukaryota</taxon>
        <taxon>Viridiplantae</taxon>
        <taxon>Streptophyta</taxon>
        <taxon>Embryophyta</taxon>
        <taxon>Tracheophyta</taxon>
        <taxon>Spermatophyta</taxon>
        <taxon>Magnoliopsida</taxon>
        <taxon>eudicotyledons</taxon>
        <taxon>Gunneridae</taxon>
        <taxon>Pentapetalae</taxon>
        <taxon>rosids</taxon>
        <taxon>fabids</taxon>
        <taxon>Rosales</taxon>
        <taxon>Moraceae</taxon>
        <taxon>Ficeae</taxon>
        <taxon>Ficus</taxon>
    </lineage>
</organism>
<protein>
    <recommendedName>
        <fullName evidence="4">Transmembrane protein</fullName>
    </recommendedName>
</protein>
<keyword evidence="1" id="KW-1133">Transmembrane helix</keyword>
<evidence type="ECO:0000313" key="3">
    <source>
        <dbReference type="Proteomes" id="UP001187192"/>
    </source>
</evidence>
<dbReference type="Proteomes" id="UP001187192">
    <property type="component" value="Unassembled WGS sequence"/>
</dbReference>
<keyword evidence="1" id="KW-0472">Membrane</keyword>
<dbReference type="AlphaFoldDB" id="A0AA88DEW0"/>
<dbReference type="EMBL" id="BTGU01002247">
    <property type="protein sequence ID" value="GMN35904.1"/>
    <property type="molecule type" value="Genomic_DNA"/>
</dbReference>
<accession>A0AA88DEW0</accession>
<proteinExistence type="predicted"/>
<name>A0AA88DEW0_FICCA</name>
<gene>
    <name evidence="2" type="ORF">TIFTF001_042315</name>
</gene>
<feature type="transmembrane region" description="Helical" evidence="1">
    <location>
        <begin position="24"/>
        <end position="44"/>
    </location>
</feature>
<sequence length="97" mass="10538">MPMEMDLNSQTILIDFVSPPPMRLWPVAGVYLSAGVECFLFGLIQLHNHKYLNLHLVVVGRREVDVSAADSPMAGNVPFASDGRAVGGEVESLREAS</sequence>
<evidence type="ECO:0000313" key="2">
    <source>
        <dbReference type="EMBL" id="GMN35904.1"/>
    </source>
</evidence>
<evidence type="ECO:0000256" key="1">
    <source>
        <dbReference type="SAM" id="Phobius"/>
    </source>
</evidence>
<keyword evidence="3" id="KW-1185">Reference proteome</keyword>